<comment type="caution">
    <text evidence="2">The sequence shown here is derived from an EMBL/GenBank/DDBJ whole genome shotgun (WGS) entry which is preliminary data.</text>
</comment>
<feature type="region of interest" description="Disordered" evidence="1">
    <location>
        <begin position="11"/>
        <end position="129"/>
    </location>
</feature>
<feature type="compositionally biased region" description="Polar residues" evidence="1">
    <location>
        <begin position="72"/>
        <end position="84"/>
    </location>
</feature>
<accession>A0A840J3M9</accession>
<dbReference type="EMBL" id="JACHMG010000001">
    <property type="protein sequence ID" value="MBB4689671.1"/>
    <property type="molecule type" value="Genomic_DNA"/>
</dbReference>
<protein>
    <submittedName>
        <fullName evidence="2">Uncharacterized protein</fullName>
    </submittedName>
</protein>
<evidence type="ECO:0000313" key="3">
    <source>
        <dbReference type="Proteomes" id="UP000581769"/>
    </source>
</evidence>
<gene>
    <name evidence="2" type="ORF">BJY18_007156</name>
</gene>
<keyword evidence="3" id="KW-1185">Reference proteome</keyword>
<evidence type="ECO:0000313" key="2">
    <source>
        <dbReference type="EMBL" id="MBB4689671.1"/>
    </source>
</evidence>
<reference evidence="2 3" key="1">
    <citation type="submission" date="2020-08" db="EMBL/GenBank/DDBJ databases">
        <title>Sequencing the genomes of 1000 actinobacteria strains.</title>
        <authorList>
            <person name="Klenk H.-P."/>
        </authorList>
    </citation>
    <scope>NUCLEOTIDE SEQUENCE [LARGE SCALE GENOMIC DNA]</scope>
    <source>
        <strain evidence="2 3">DSM 45859</strain>
    </source>
</reference>
<organism evidence="2 3">
    <name type="scientific">Amycolatopsis jiangsuensis</name>
    <dbReference type="NCBI Taxonomy" id="1181879"/>
    <lineage>
        <taxon>Bacteria</taxon>
        <taxon>Bacillati</taxon>
        <taxon>Actinomycetota</taxon>
        <taxon>Actinomycetes</taxon>
        <taxon>Pseudonocardiales</taxon>
        <taxon>Pseudonocardiaceae</taxon>
        <taxon>Amycolatopsis</taxon>
    </lineage>
</organism>
<sequence>MDQSYEYLYLGGAWRARPRSRRSRSSPPTPSRSSGPCPRRGTPTSTSRYRPHVRRSTIRPAGHMGRPKGELTRSSGCAPQSPANRRTRAGERPARADGRSRGGTAAGRCRRRDHPMEHPQTTGAHKYGPAPALGCTLVIKSSPETALDAQLLPRIEVQAYLPDVGQNLQDHVSTPMVFQTVEPVAPQVNGLVPAVFARTRPGLPHRTSSRCCSPTSPHSSKGTRCRRTVSRSPAKCSARSAADRFRLLQQQALRPGSPDRRHAADP</sequence>
<evidence type="ECO:0000256" key="1">
    <source>
        <dbReference type="SAM" id="MobiDB-lite"/>
    </source>
</evidence>
<name>A0A840J3M9_9PSEU</name>
<feature type="compositionally biased region" description="Polar residues" evidence="1">
    <location>
        <begin position="209"/>
        <end position="220"/>
    </location>
</feature>
<proteinExistence type="predicted"/>
<feature type="compositionally biased region" description="Basic and acidic residues" evidence="1">
    <location>
        <begin position="88"/>
        <end position="100"/>
    </location>
</feature>
<dbReference type="Proteomes" id="UP000581769">
    <property type="component" value="Unassembled WGS sequence"/>
</dbReference>
<feature type="region of interest" description="Disordered" evidence="1">
    <location>
        <begin position="201"/>
        <end position="241"/>
    </location>
</feature>
<dbReference type="AlphaFoldDB" id="A0A840J3M9"/>
<feature type="compositionally biased region" description="Low complexity" evidence="1">
    <location>
        <begin position="31"/>
        <end position="43"/>
    </location>
</feature>